<feature type="domain" description="Carrier" evidence="3">
    <location>
        <begin position="5"/>
        <end position="83"/>
    </location>
</feature>
<keyword evidence="1" id="KW-0596">Phosphopantetheine</keyword>
<dbReference type="InterPro" id="IPR006162">
    <property type="entry name" value="Ppantetheine_attach_site"/>
</dbReference>
<protein>
    <submittedName>
        <fullName evidence="4">Acyl carrier protein</fullName>
    </submittedName>
</protein>
<proteinExistence type="predicted"/>
<dbReference type="RefSeq" id="WP_330090090.1">
    <property type="nucleotide sequence ID" value="NZ_JAUZMY010000002.1"/>
</dbReference>
<reference evidence="4 5" key="1">
    <citation type="submission" date="2023-08" db="EMBL/GenBank/DDBJ databases">
        <authorList>
            <person name="Girao M."/>
            <person name="Carvalho M.F."/>
        </authorList>
    </citation>
    <scope>NUCLEOTIDE SEQUENCE [LARGE SCALE GENOMIC DNA]</scope>
    <source>
        <strain evidence="4 5">CT-R113</strain>
    </source>
</reference>
<dbReference type="Pfam" id="PF00550">
    <property type="entry name" value="PP-binding"/>
    <property type="match status" value="1"/>
</dbReference>
<evidence type="ECO:0000259" key="3">
    <source>
        <dbReference type="PROSITE" id="PS50075"/>
    </source>
</evidence>
<keyword evidence="2" id="KW-0597">Phosphoprotein</keyword>
<dbReference type="PROSITE" id="PS00012">
    <property type="entry name" value="PHOSPHOPANTETHEINE"/>
    <property type="match status" value="1"/>
</dbReference>
<evidence type="ECO:0000313" key="4">
    <source>
        <dbReference type="EMBL" id="MEE2036303.1"/>
    </source>
</evidence>
<dbReference type="EMBL" id="JAUZMY010000002">
    <property type="protein sequence ID" value="MEE2036303.1"/>
    <property type="molecule type" value="Genomic_DNA"/>
</dbReference>
<dbReference type="InterPro" id="IPR036736">
    <property type="entry name" value="ACP-like_sf"/>
</dbReference>
<gene>
    <name evidence="4" type="ORF">Q8791_03595</name>
</gene>
<evidence type="ECO:0000256" key="1">
    <source>
        <dbReference type="ARBA" id="ARBA00022450"/>
    </source>
</evidence>
<evidence type="ECO:0000256" key="2">
    <source>
        <dbReference type="ARBA" id="ARBA00022553"/>
    </source>
</evidence>
<dbReference type="SUPFAM" id="SSF47336">
    <property type="entry name" value="ACP-like"/>
    <property type="match status" value="1"/>
</dbReference>
<sequence>MADSRITIEEQVELMSACAGIRTDVETASTHTFDELGVDSLGVLGIIAEIERRTGRKLGADAELVPSPAALVALVNEDSSAYVEGA</sequence>
<dbReference type="PROSITE" id="PS50075">
    <property type="entry name" value="CARRIER"/>
    <property type="match status" value="1"/>
</dbReference>
<evidence type="ECO:0000313" key="5">
    <source>
        <dbReference type="Proteomes" id="UP001356095"/>
    </source>
</evidence>
<dbReference type="InterPro" id="IPR009081">
    <property type="entry name" value="PP-bd_ACP"/>
</dbReference>
<accession>A0ABU7K234</accession>
<dbReference type="Proteomes" id="UP001356095">
    <property type="component" value="Unassembled WGS sequence"/>
</dbReference>
<keyword evidence="5" id="KW-1185">Reference proteome</keyword>
<name>A0ABU7K234_9ACTN</name>
<organism evidence="4 5">
    <name type="scientific">Nocardiopsis codii</name>
    <dbReference type="NCBI Taxonomy" id="3065942"/>
    <lineage>
        <taxon>Bacteria</taxon>
        <taxon>Bacillati</taxon>
        <taxon>Actinomycetota</taxon>
        <taxon>Actinomycetes</taxon>
        <taxon>Streptosporangiales</taxon>
        <taxon>Nocardiopsidaceae</taxon>
        <taxon>Nocardiopsis</taxon>
    </lineage>
</organism>
<dbReference type="Gene3D" id="1.10.1200.10">
    <property type="entry name" value="ACP-like"/>
    <property type="match status" value="1"/>
</dbReference>
<comment type="caution">
    <text evidence="4">The sequence shown here is derived from an EMBL/GenBank/DDBJ whole genome shotgun (WGS) entry which is preliminary data.</text>
</comment>